<dbReference type="EMBL" id="QHKO01000002">
    <property type="protein sequence ID" value="RAL23828.1"/>
    <property type="molecule type" value="Genomic_DNA"/>
</dbReference>
<dbReference type="Pfam" id="PF00501">
    <property type="entry name" value="AMP-binding"/>
    <property type="match status" value="1"/>
</dbReference>
<protein>
    <submittedName>
        <fullName evidence="2">Peptide synthase</fullName>
    </submittedName>
</protein>
<feature type="domain" description="AMP-dependent synthetase/ligase" evidence="1">
    <location>
        <begin position="27"/>
        <end position="414"/>
    </location>
</feature>
<dbReference type="InterPro" id="IPR042099">
    <property type="entry name" value="ANL_N_sf"/>
</dbReference>
<proteinExistence type="predicted"/>
<dbReference type="PANTHER" id="PTHR43767:SF1">
    <property type="entry name" value="NONRIBOSOMAL PEPTIDE SYNTHASE PES1 (EUROFUNG)-RELATED"/>
    <property type="match status" value="1"/>
</dbReference>
<dbReference type="PROSITE" id="PS00455">
    <property type="entry name" value="AMP_BINDING"/>
    <property type="match status" value="1"/>
</dbReference>
<evidence type="ECO:0000259" key="1">
    <source>
        <dbReference type="Pfam" id="PF00501"/>
    </source>
</evidence>
<gene>
    <name evidence="2" type="ORF">DL240_06660</name>
</gene>
<dbReference type="OrthoDB" id="9799237at2"/>
<dbReference type="PANTHER" id="PTHR43767">
    <property type="entry name" value="LONG-CHAIN-FATTY-ACID--COA LIGASE"/>
    <property type="match status" value="1"/>
</dbReference>
<accession>A0A328CA70</accession>
<dbReference type="Proteomes" id="UP000249169">
    <property type="component" value="Unassembled WGS sequence"/>
</dbReference>
<dbReference type="RefSeq" id="WP_111729086.1">
    <property type="nucleotide sequence ID" value="NZ_QHKO01000002.1"/>
</dbReference>
<dbReference type="AlphaFoldDB" id="A0A328CA70"/>
<dbReference type="NCBIfam" id="NF006754">
    <property type="entry name" value="PRK09274.1"/>
    <property type="match status" value="1"/>
</dbReference>
<dbReference type="InterPro" id="IPR050237">
    <property type="entry name" value="ATP-dep_AMP-bd_enzyme"/>
</dbReference>
<keyword evidence="3" id="KW-1185">Reference proteome</keyword>
<dbReference type="InterPro" id="IPR000873">
    <property type="entry name" value="AMP-dep_synth/lig_dom"/>
</dbReference>
<dbReference type="SUPFAM" id="SSF56801">
    <property type="entry name" value="Acetyl-CoA synthetase-like"/>
    <property type="match status" value="1"/>
</dbReference>
<evidence type="ECO:0000313" key="2">
    <source>
        <dbReference type="EMBL" id="RAL23828.1"/>
    </source>
</evidence>
<organism evidence="2 3">
    <name type="scientific">Lujinxingia litoralis</name>
    <dbReference type="NCBI Taxonomy" id="2211119"/>
    <lineage>
        <taxon>Bacteria</taxon>
        <taxon>Deltaproteobacteria</taxon>
        <taxon>Bradymonadales</taxon>
        <taxon>Lujinxingiaceae</taxon>
        <taxon>Lujinxingia</taxon>
    </lineage>
</organism>
<evidence type="ECO:0000313" key="3">
    <source>
        <dbReference type="Proteomes" id="UP000249169"/>
    </source>
</evidence>
<reference evidence="2 3" key="1">
    <citation type="submission" date="2018-05" db="EMBL/GenBank/DDBJ databases">
        <title>Lujinxingia marina gen. nov. sp. nov., a new facultative anaerobic member of the class Deltaproteobacteria, and proposal of Lujinxingaceae fam. nov.</title>
        <authorList>
            <person name="Li C.-M."/>
        </authorList>
    </citation>
    <scope>NUCLEOTIDE SEQUENCE [LARGE SCALE GENOMIC DNA]</scope>
    <source>
        <strain evidence="2 3">B210</strain>
    </source>
</reference>
<dbReference type="Gene3D" id="3.40.50.12780">
    <property type="entry name" value="N-terminal domain of ligase-like"/>
    <property type="match status" value="1"/>
</dbReference>
<sequence length="564" mass="60842">MSVAPSTEEVGAASSDPNIARAITAMARAMPDAPAIHLPIARAPDGTWRYQTTSYAELDRASDEIAAGLHAIGIGAGTRSVLMVKPSMEFFALTFGLFKAGVVPVLVDPGMGIKNLKVCLAEAAPQAFIGIPSAHAARLVLGWGRGTVEHTVTVGRRWLWGGHTLEQVQELGARATGWQPPQVRADELAAILFTSGSTGVPKGAEYTHGNFQAQVELIKATYEIEPGEIDLPTFPLFALFDPALGMTTVLPEMDFSKPGEVDPRHLIEPIKQMGVTNMFGSPAVLNRLGRYGQEHGERLPGLQRVISAGAPVPAVTLGRVQAMLDEGAQIFTPYGATESLPVASIGSEMILGETAAATDQGQGVCVGLPVAGVEVEVIAISDKPIARWEDAQVLPAGEIGEFVVRGPQVTRAYFNREASTRDAKIADGDQVRHRMGDVGYFDAQGRMWFCGRKTHRVVLDDGSTMFTIPVEAIFNTHPKVFRTALVGVLRAGKRVPVLCVELESEHQGAVREDVRRELLALGQAHEKTQTIHEILFHGGFPVDVRHNSKIFREALTEWAQEQLR</sequence>
<dbReference type="InterPro" id="IPR020845">
    <property type="entry name" value="AMP-binding_CS"/>
</dbReference>
<comment type="caution">
    <text evidence="2">The sequence shown here is derived from an EMBL/GenBank/DDBJ whole genome shotgun (WGS) entry which is preliminary data.</text>
</comment>
<name>A0A328CA70_9DELT</name>
<dbReference type="CDD" id="cd05910">
    <property type="entry name" value="FACL_like_1"/>
    <property type="match status" value="1"/>
</dbReference>